<sequence>MSDLFNTTSGEETETEEVQFTELDMLKQRARMMGITFSNNIGVDALKARIQEKLDGDAKEQEQAAEQQAEEAEEVAAKPETKMQIRARLKKEQMKLVRIRVTCLDPKKKNLPGEIFTIANSYLGTVRKFVPFGEQTDNGYHVPYCIYNMMKDRKFLQIKTRKSKRGTNEVQANWVREFALEVLPQLDEKGLADLKAQQAASGSTSGE</sequence>
<evidence type="ECO:0000313" key="2">
    <source>
        <dbReference type="EMBL" id="QEP29870.1"/>
    </source>
</evidence>
<proteinExistence type="predicted"/>
<reference evidence="3" key="1">
    <citation type="submission" date="2019-07" db="EMBL/GenBank/DDBJ databases">
        <authorList>
            <person name="Cubo M.T."/>
            <person name="Espuny M.D.R."/>
            <person name="Balsanelli E."/>
        </authorList>
    </citation>
    <scope>NUCLEOTIDE SEQUENCE [LARGE SCALE GENOMIC DNA]</scope>
</reference>
<gene>
    <name evidence="2" type="ORF">Smphiort11_072</name>
</gene>
<dbReference type="EMBL" id="MN228696">
    <property type="protein sequence ID" value="QEP29870.1"/>
    <property type="molecule type" value="Genomic_DNA"/>
</dbReference>
<accession>A0A5C2H242</accession>
<feature type="coiled-coil region" evidence="1">
    <location>
        <begin position="51"/>
        <end position="78"/>
    </location>
</feature>
<protein>
    <submittedName>
        <fullName evidence="2">Uncharacterized protein</fullName>
    </submittedName>
</protein>
<name>A0A5C2H242_9CAUD</name>
<keyword evidence="3" id="KW-1185">Reference proteome</keyword>
<dbReference type="Proteomes" id="UP000322838">
    <property type="component" value="Segment"/>
</dbReference>
<keyword evidence="1" id="KW-0175">Coiled coil</keyword>
<evidence type="ECO:0000256" key="1">
    <source>
        <dbReference type="SAM" id="Coils"/>
    </source>
</evidence>
<evidence type="ECO:0000313" key="3">
    <source>
        <dbReference type="Proteomes" id="UP000322838"/>
    </source>
</evidence>
<organism evidence="2 3">
    <name type="scientific">Sinorhizobium phage ort11</name>
    <dbReference type="NCBI Taxonomy" id="2599764"/>
    <lineage>
        <taxon>Viruses</taxon>
        <taxon>Duplodnaviria</taxon>
        <taxon>Heunggongvirae</taxon>
        <taxon>Uroviricota</taxon>
        <taxon>Caudoviricetes</taxon>
        <taxon>Schitoviridae</taxon>
        <taxon>Huelvavirus</taxon>
        <taxon>Huelvavirus ort11</taxon>
    </lineage>
</organism>